<dbReference type="GO" id="GO:0005634">
    <property type="term" value="C:nucleus"/>
    <property type="evidence" value="ECO:0007669"/>
    <property type="project" value="UniProtKB-SubCell"/>
</dbReference>
<keyword evidence="4" id="KW-0539">Nucleus</keyword>
<accession>A0A8C5TND9</accession>
<keyword evidence="3" id="KW-0813">Transport</keyword>
<dbReference type="Ensembl" id="ENSMCST00000010563.1">
    <property type="protein sequence ID" value="ENSMCSP00000010304.1"/>
    <property type="gene ID" value="ENSMCSG00000007302.1"/>
</dbReference>
<evidence type="ECO:0000313" key="7">
    <source>
        <dbReference type="Proteomes" id="UP000694560"/>
    </source>
</evidence>
<evidence type="ECO:0008006" key="8">
    <source>
        <dbReference type="Google" id="ProtNLM"/>
    </source>
</evidence>
<feature type="signal peptide" evidence="5">
    <location>
        <begin position="1"/>
        <end position="18"/>
    </location>
</feature>
<comment type="subcellular location">
    <subcellularLocation>
        <location evidence="1">Nucleus</location>
    </subcellularLocation>
</comment>
<name>A0A8C5TND9_9PASS</name>
<evidence type="ECO:0000256" key="4">
    <source>
        <dbReference type="ARBA" id="ARBA00023242"/>
    </source>
</evidence>
<evidence type="ECO:0000256" key="5">
    <source>
        <dbReference type="SAM" id="SignalP"/>
    </source>
</evidence>
<keyword evidence="5" id="KW-0732">Signal</keyword>
<organism evidence="6 7">
    <name type="scientific">Malurus cyaneus samueli</name>
    <dbReference type="NCBI Taxonomy" id="2593467"/>
    <lineage>
        <taxon>Eukaryota</taxon>
        <taxon>Metazoa</taxon>
        <taxon>Chordata</taxon>
        <taxon>Craniata</taxon>
        <taxon>Vertebrata</taxon>
        <taxon>Euteleostomi</taxon>
        <taxon>Archelosauria</taxon>
        <taxon>Archosauria</taxon>
        <taxon>Dinosauria</taxon>
        <taxon>Saurischia</taxon>
        <taxon>Theropoda</taxon>
        <taxon>Coelurosauria</taxon>
        <taxon>Aves</taxon>
        <taxon>Neognathae</taxon>
        <taxon>Neoaves</taxon>
        <taxon>Telluraves</taxon>
        <taxon>Australaves</taxon>
        <taxon>Passeriformes</taxon>
        <taxon>Meliphagoidea</taxon>
        <taxon>Maluridae</taxon>
        <taxon>Malurus</taxon>
    </lineage>
</organism>
<dbReference type="OrthoDB" id="2016913at2759"/>
<dbReference type="Pfam" id="PF18806">
    <property type="entry name" value="Importin_rep_3"/>
    <property type="match status" value="1"/>
</dbReference>
<feature type="chain" id="PRO_5034117266" description="Importin 13" evidence="5">
    <location>
        <begin position="19"/>
        <end position="279"/>
    </location>
</feature>
<sequence length="279" mass="30913">SLSLVATVLQAWATLSSSISTSPTLKKICLGCKYDLPPYIEPVHGLMQGSWSCFLLLQVEEIRRTALPDHPHIQQLEKLADETVSRLSGAPGSLEASWLSLQCWVHAACLCALQALKRKPDLFLCSNLDVKAVFQCGVLSLKFPEAPTVKASCGFFTELLPRCGEIAPVGQVVHENGKALLQAVLEGIGGQASRSLMDHFAEILFALNKHCFSLLSIWIKEAMQQDGFPSARVTPEQKENFSQQILSRERVNKRRVKEMVKEFTLLCRGLHGTEYTADY</sequence>
<dbReference type="InterPro" id="IPR011989">
    <property type="entry name" value="ARM-like"/>
</dbReference>
<comment type="similarity">
    <text evidence="2">Belongs to the importin beta family.</text>
</comment>
<dbReference type="AlphaFoldDB" id="A0A8C5TND9"/>
<dbReference type="InterPro" id="IPR051345">
    <property type="entry name" value="Importin_beta-like_NTR"/>
</dbReference>
<dbReference type="Gene3D" id="1.25.10.10">
    <property type="entry name" value="Leucine-rich Repeat Variant"/>
    <property type="match status" value="1"/>
</dbReference>
<dbReference type="GO" id="GO:0005737">
    <property type="term" value="C:cytoplasm"/>
    <property type="evidence" value="ECO:0007669"/>
    <property type="project" value="TreeGrafter"/>
</dbReference>
<proteinExistence type="inferred from homology"/>
<evidence type="ECO:0000313" key="6">
    <source>
        <dbReference type="Ensembl" id="ENSMCSP00000010304.1"/>
    </source>
</evidence>
<dbReference type="Proteomes" id="UP000694560">
    <property type="component" value="Unplaced"/>
</dbReference>
<evidence type="ECO:0000256" key="3">
    <source>
        <dbReference type="ARBA" id="ARBA00022448"/>
    </source>
</evidence>
<evidence type="ECO:0000256" key="2">
    <source>
        <dbReference type="ARBA" id="ARBA00007991"/>
    </source>
</evidence>
<dbReference type="InterPro" id="IPR040520">
    <property type="entry name" value="Importin_rep_3"/>
</dbReference>
<dbReference type="GO" id="GO:0006606">
    <property type="term" value="P:protein import into nucleus"/>
    <property type="evidence" value="ECO:0007669"/>
    <property type="project" value="TreeGrafter"/>
</dbReference>
<reference evidence="6" key="1">
    <citation type="submission" date="2025-08" db="UniProtKB">
        <authorList>
            <consortium name="Ensembl"/>
        </authorList>
    </citation>
    <scope>IDENTIFICATION</scope>
</reference>
<keyword evidence="7" id="KW-1185">Reference proteome</keyword>
<protein>
    <recommendedName>
        <fullName evidence="8">Importin 13</fullName>
    </recommendedName>
</protein>
<dbReference type="PANTHER" id="PTHR12363">
    <property type="entry name" value="TRANSPORTIN 3 AND IMPORTIN 13"/>
    <property type="match status" value="1"/>
</dbReference>
<evidence type="ECO:0000256" key="1">
    <source>
        <dbReference type="ARBA" id="ARBA00004123"/>
    </source>
</evidence>
<dbReference type="PANTHER" id="PTHR12363:SF33">
    <property type="entry name" value="IMPORTIN-13"/>
    <property type="match status" value="1"/>
</dbReference>
<reference evidence="6" key="2">
    <citation type="submission" date="2025-09" db="UniProtKB">
        <authorList>
            <consortium name="Ensembl"/>
        </authorList>
    </citation>
    <scope>IDENTIFICATION</scope>
</reference>